<evidence type="ECO:0000313" key="2">
    <source>
        <dbReference type="EMBL" id="KAG6510154.1"/>
    </source>
</evidence>
<gene>
    <name evidence="2" type="ORF">ZIOFF_028163</name>
</gene>
<feature type="compositionally biased region" description="Polar residues" evidence="1">
    <location>
        <begin position="134"/>
        <end position="149"/>
    </location>
</feature>
<organism evidence="2 3">
    <name type="scientific">Zingiber officinale</name>
    <name type="common">Ginger</name>
    <name type="synonym">Amomum zingiber</name>
    <dbReference type="NCBI Taxonomy" id="94328"/>
    <lineage>
        <taxon>Eukaryota</taxon>
        <taxon>Viridiplantae</taxon>
        <taxon>Streptophyta</taxon>
        <taxon>Embryophyta</taxon>
        <taxon>Tracheophyta</taxon>
        <taxon>Spermatophyta</taxon>
        <taxon>Magnoliopsida</taxon>
        <taxon>Liliopsida</taxon>
        <taxon>Zingiberales</taxon>
        <taxon>Zingiberaceae</taxon>
        <taxon>Zingiber</taxon>
    </lineage>
</organism>
<dbReference type="Proteomes" id="UP000734854">
    <property type="component" value="Unassembled WGS sequence"/>
</dbReference>
<feature type="compositionally biased region" description="Low complexity" evidence="1">
    <location>
        <begin position="150"/>
        <end position="167"/>
    </location>
</feature>
<feature type="compositionally biased region" description="Polar residues" evidence="1">
    <location>
        <begin position="26"/>
        <end position="37"/>
    </location>
</feature>
<dbReference type="InterPro" id="IPR007789">
    <property type="entry name" value="DUF688"/>
</dbReference>
<proteinExistence type="predicted"/>
<comment type="caution">
    <text evidence="2">The sequence shown here is derived from an EMBL/GenBank/DDBJ whole genome shotgun (WGS) entry which is preliminary data.</text>
</comment>
<evidence type="ECO:0000256" key="1">
    <source>
        <dbReference type="SAM" id="MobiDB-lite"/>
    </source>
</evidence>
<dbReference type="PANTHER" id="PTHR35466">
    <property type="entry name" value="SERINE/ARGININE REPETITIVE MATRIX PROTEIN 1"/>
    <property type="match status" value="1"/>
</dbReference>
<dbReference type="Pfam" id="PF05097">
    <property type="entry name" value="DUF688"/>
    <property type="match status" value="1"/>
</dbReference>
<dbReference type="EMBL" id="JACMSC010000008">
    <property type="protein sequence ID" value="KAG6510154.1"/>
    <property type="molecule type" value="Genomic_DNA"/>
</dbReference>
<dbReference type="AlphaFoldDB" id="A0A8J5GZD5"/>
<dbReference type="PANTHER" id="PTHR35466:SF4">
    <property type="entry name" value="EXPRESSED PROTEIN"/>
    <property type="match status" value="1"/>
</dbReference>
<name>A0A8J5GZD5_ZINOF</name>
<sequence length="167" mass="18074">MDEYPFKTPGSIPFKWEIKPGLPKSTVHSNSSDNSPPENLIPPPCMCMASVSISKSRSLSDSTSNNLNGTSSPSIGRSSFFWHKEIDTFFHRSSLHSPSRRAAKAQPSIAQLQATWVPPGCFPVPSLKRKDYKNNSNGVKVSSPCRTRMSSATSSPSVKSSASEAAD</sequence>
<evidence type="ECO:0000313" key="3">
    <source>
        <dbReference type="Proteomes" id="UP000734854"/>
    </source>
</evidence>
<feature type="region of interest" description="Disordered" evidence="1">
    <location>
        <begin position="127"/>
        <end position="167"/>
    </location>
</feature>
<feature type="region of interest" description="Disordered" evidence="1">
    <location>
        <begin position="17"/>
        <end position="41"/>
    </location>
</feature>
<protein>
    <submittedName>
        <fullName evidence="2">Uncharacterized protein</fullName>
    </submittedName>
</protein>
<reference evidence="2 3" key="1">
    <citation type="submission" date="2020-08" db="EMBL/GenBank/DDBJ databases">
        <title>Plant Genome Project.</title>
        <authorList>
            <person name="Zhang R.-G."/>
        </authorList>
    </citation>
    <scope>NUCLEOTIDE SEQUENCE [LARGE SCALE GENOMIC DNA]</scope>
    <source>
        <tissue evidence="2">Rhizome</tissue>
    </source>
</reference>
<keyword evidence="3" id="KW-1185">Reference proteome</keyword>
<accession>A0A8J5GZD5</accession>
<dbReference type="OrthoDB" id="1110378at2759"/>